<evidence type="ECO:0000259" key="7">
    <source>
        <dbReference type="Pfam" id="PF04321"/>
    </source>
</evidence>
<dbReference type="InterPro" id="IPR005913">
    <property type="entry name" value="dTDP_dehydrorham_reduct"/>
</dbReference>
<dbReference type="AlphaFoldDB" id="A0A3P3XSV5"/>
<dbReference type="EMBL" id="FWDO01000005">
    <property type="protein sequence ID" value="SLM19234.1"/>
    <property type="molecule type" value="Genomic_DNA"/>
</dbReference>
<dbReference type="GO" id="GO:0019305">
    <property type="term" value="P:dTDP-rhamnose biosynthetic process"/>
    <property type="evidence" value="ECO:0007669"/>
    <property type="project" value="UniProtKB-UniPathway"/>
</dbReference>
<comment type="similarity">
    <text evidence="2 6">Belongs to the dTDP-4-dehydrorhamnose reductase family.</text>
</comment>
<keyword evidence="6" id="KW-0521">NADP</keyword>
<dbReference type="UniPathway" id="UPA00124"/>
<evidence type="ECO:0000256" key="1">
    <source>
        <dbReference type="ARBA" id="ARBA00004781"/>
    </source>
</evidence>
<dbReference type="Gene3D" id="3.90.25.10">
    <property type="entry name" value="UDP-galactose 4-epimerase, domain 1"/>
    <property type="match status" value="1"/>
</dbReference>
<dbReference type="PANTHER" id="PTHR10491">
    <property type="entry name" value="DTDP-4-DEHYDRORHAMNOSE REDUCTASE"/>
    <property type="match status" value="1"/>
</dbReference>
<organism evidence="8">
    <name type="scientific">uncultured spirochete</name>
    <dbReference type="NCBI Taxonomy" id="156406"/>
    <lineage>
        <taxon>Bacteria</taxon>
        <taxon>Pseudomonadati</taxon>
        <taxon>Spirochaetota</taxon>
        <taxon>Spirochaetia</taxon>
        <taxon>Spirochaetales</taxon>
        <taxon>environmental samples</taxon>
    </lineage>
</organism>
<protein>
    <recommendedName>
        <fullName evidence="4 6">dTDP-4-dehydrorhamnose reductase</fullName>
        <ecNumber evidence="3 6">1.1.1.133</ecNumber>
    </recommendedName>
</protein>
<name>A0A3P3XSV5_9SPIR</name>
<evidence type="ECO:0000256" key="4">
    <source>
        <dbReference type="ARBA" id="ARBA00017099"/>
    </source>
</evidence>
<keyword evidence="6 8" id="KW-0560">Oxidoreductase</keyword>
<dbReference type="Pfam" id="PF04321">
    <property type="entry name" value="RmlD_sub_bind"/>
    <property type="match status" value="1"/>
</dbReference>
<dbReference type="SUPFAM" id="SSF51735">
    <property type="entry name" value="NAD(P)-binding Rossmann-fold domains"/>
    <property type="match status" value="1"/>
</dbReference>
<feature type="domain" description="RmlD-like substrate binding" evidence="7">
    <location>
        <begin position="2"/>
        <end position="284"/>
    </location>
</feature>
<dbReference type="GO" id="GO:0005829">
    <property type="term" value="C:cytosol"/>
    <property type="evidence" value="ECO:0007669"/>
    <property type="project" value="TreeGrafter"/>
</dbReference>
<evidence type="ECO:0000256" key="6">
    <source>
        <dbReference type="RuleBase" id="RU364082"/>
    </source>
</evidence>
<evidence type="ECO:0000256" key="2">
    <source>
        <dbReference type="ARBA" id="ARBA00010944"/>
    </source>
</evidence>
<evidence type="ECO:0000256" key="5">
    <source>
        <dbReference type="ARBA" id="ARBA00048200"/>
    </source>
</evidence>
<dbReference type="CDD" id="cd05254">
    <property type="entry name" value="dTDP_HR_like_SDR_e"/>
    <property type="match status" value="1"/>
</dbReference>
<comment type="function">
    <text evidence="6">Catalyzes the reduction of dTDP-6-deoxy-L-lyxo-4-hexulose to yield dTDP-L-rhamnose.</text>
</comment>
<comment type="pathway">
    <text evidence="1 6">Carbohydrate biosynthesis; dTDP-L-rhamnose biosynthesis.</text>
</comment>
<proteinExistence type="inferred from homology"/>
<sequence>MIWIVGNKGMLGSELSQILENRGIECVGTDKDVDILDPMALVAFAANKDISLIVNCAAYTAVDKAENEESLALRLNAEGPANLAALAVKRHAGFIHISTDYVFDGEGSVPYKENDPVAPLGAYGRTKAEGEKRIQAIDPDAIIIRTAWLYGQYGKNFVSTMLGLMNGKSELSVVADQYGSPTWAHDLAEAICAIADRTAPTAGIYHFTGEGTTTWYEFACEIQRLGLEFGVLTTPCKVKAITTDLYPTKAKRPAYSVLAKDKIKEAFGIYPPEWRDSLRKYFESIYQVKTGGEG</sequence>
<evidence type="ECO:0000313" key="8">
    <source>
        <dbReference type="EMBL" id="SLM19234.1"/>
    </source>
</evidence>
<accession>A0A3P3XSV5</accession>
<dbReference type="InterPro" id="IPR036291">
    <property type="entry name" value="NAD(P)-bd_dom_sf"/>
</dbReference>
<gene>
    <name evidence="8" type="primary">rmlD</name>
    <name evidence="8" type="ORF">SPIRO4BDMA_50749</name>
</gene>
<dbReference type="NCBIfam" id="TIGR01214">
    <property type="entry name" value="rmlD"/>
    <property type="match status" value="1"/>
</dbReference>
<dbReference type="Gene3D" id="3.40.50.720">
    <property type="entry name" value="NAD(P)-binding Rossmann-like Domain"/>
    <property type="match status" value="1"/>
</dbReference>
<reference evidence="8" key="1">
    <citation type="submission" date="2017-02" db="EMBL/GenBank/DDBJ databases">
        <authorList>
            <person name="Regsiter A."/>
            <person name="William W."/>
        </authorList>
    </citation>
    <scope>NUCLEOTIDE SEQUENCE</scope>
    <source>
        <strain evidence="8">BdmA 4</strain>
    </source>
</reference>
<evidence type="ECO:0000256" key="3">
    <source>
        <dbReference type="ARBA" id="ARBA00012929"/>
    </source>
</evidence>
<comment type="catalytic activity">
    <reaction evidence="5">
        <text>dTDP-beta-L-rhamnose + NADP(+) = dTDP-4-dehydro-beta-L-rhamnose + NADPH + H(+)</text>
        <dbReference type="Rhea" id="RHEA:21796"/>
        <dbReference type="ChEBI" id="CHEBI:15378"/>
        <dbReference type="ChEBI" id="CHEBI:57510"/>
        <dbReference type="ChEBI" id="CHEBI:57783"/>
        <dbReference type="ChEBI" id="CHEBI:58349"/>
        <dbReference type="ChEBI" id="CHEBI:62830"/>
        <dbReference type="EC" id="1.1.1.133"/>
    </reaction>
</comment>
<dbReference type="GO" id="GO:0008831">
    <property type="term" value="F:dTDP-4-dehydrorhamnose reductase activity"/>
    <property type="evidence" value="ECO:0007669"/>
    <property type="project" value="UniProtKB-EC"/>
</dbReference>
<dbReference type="EC" id="1.1.1.133" evidence="3 6"/>
<dbReference type="InterPro" id="IPR029903">
    <property type="entry name" value="RmlD-like-bd"/>
</dbReference>
<dbReference type="PANTHER" id="PTHR10491:SF4">
    <property type="entry name" value="METHIONINE ADENOSYLTRANSFERASE 2 SUBUNIT BETA"/>
    <property type="match status" value="1"/>
</dbReference>